<organism evidence="8 9">
    <name type="scientific">Mycena indigotica</name>
    <dbReference type="NCBI Taxonomy" id="2126181"/>
    <lineage>
        <taxon>Eukaryota</taxon>
        <taxon>Fungi</taxon>
        <taxon>Dikarya</taxon>
        <taxon>Basidiomycota</taxon>
        <taxon>Agaricomycotina</taxon>
        <taxon>Agaricomycetes</taxon>
        <taxon>Agaricomycetidae</taxon>
        <taxon>Agaricales</taxon>
        <taxon>Marasmiineae</taxon>
        <taxon>Mycenaceae</taxon>
        <taxon>Mycena</taxon>
    </lineage>
</organism>
<keyword evidence="3 8" id="KW-0645">Protease</keyword>
<evidence type="ECO:0000256" key="3">
    <source>
        <dbReference type="ARBA" id="ARBA00022670"/>
    </source>
</evidence>
<proteinExistence type="inferred from homology"/>
<evidence type="ECO:0000256" key="1">
    <source>
        <dbReference type="ARBA" id="ARBA00005234"/>
    </source>
</evidence>
<dbReference type="Pfam" id="PF02902">
    <property type="entry name" value="Peptidase_C48"/>
    <property type="match status" value="1"/>
</dbReference>
<dbReference type="Proteomes" id="UP000636479">
    <property type="component" value="Unassembled WGS sequence"/>
</dbReference>
<keyword evidence="9" id="KW-1185">Reference proteome</keyword>
<dbReference type="PROSITE" id="PS50600">
    <property type="entry name" value="ULP_PROTEASE"/>
    <property type="match status" value="1"/>
</dbReference>
<dbReference type="InterPro" id="IPR038765">
    <property type="entry name" value="Papain-like_cys_pep_sf"/>
</dbReference>
<comment type="similarity">
    <text evidence="1">Belongs to the peptidase C48 family.</text>
</comment>
<gene>
    <name evidence="8" type="ORF">MIND_01178100</name>
</gene>
<evidence type="ECO:0000259" key="7">
    <source>
        <dbReference type="PROSITE" id="PS50600"/>
    </source>
</evidence>
<protein>
    <submittedName>
        <fullName evidence="8">ULP-PROTEASE domain-containing protein</fullName>
    </submittedName>
</protein>
<dbReference type="InterPro" id="IPR003653">
    <property type="entry name" value="Peptidase_C48_C"/>
</dbReference>
<dbReference type="InterPro" id="IPR051947">
    <property type="entry name" value="Sentrin-specific_protease"/>
</dbReference>
<dbReference type="GO" id="GO:0016926">
    <property type="term" value="P:protein desumoylation"/>
    <property type="evidence" value="ECO:0007669"/>
    <property type="project" value="TreeGrafter"/>
</dbReference>
<dbReference type="AlphaFoldDB" id="A0A8H6VYG8"/>
<sequence length="568" mass="64505">MSSEAANLKYMEFDETSDQVFILSRYSRRRNSDLQRFATTDLREIFPVTPGASRDKVTIAVNLGKPFRGQYEEFMVWMKRLVDKKSVMRVGMAVESVWKTIQTRNAERIKGVDLAVIRNEEDESDDELGGWNDHLSVDKILKPPAQESGQLSSVVYLEPDARLSVSQTSCVIGAQSHNNSEAISKLRPHQIRQGSLSSAIKSHPIPIPKCYAHKICFGNLLISGFQTILVYPSGQTGAISITKGDLIRLQPNGLLNDTLIEFSLKLWMHRLEQDDAKLAKEIHIFSSFFYKKLEQRELQESYASVAKWTAKFDLFKKKYLIVPINENLHWYLAIIYHPECVLRPEPPYIKASPSSYSESRMRRPDSSLKATTISEKSTFEDINIGSHWQPLSLLDDLDVDEPMEVDFSTEHVGNQQSTYIFTLDSLGSKALAKKNIPETGLSQAVYKHALVPQQPNSCDCGLYLLHFVQTFFEDPDKYANIIRTRTSAYPEADRRADWKVKGIADMRETLRSKIKDLSIKWKRESVVNELKKQWDSAAVSYSSENDSDVMGTASVEPHGAAPHFHTTQ</sequence>
<feature type="domain" description="Ubiquitin-like protease family profile" evidence="7">
    <location>
        <begin position="239"/>
        <end position="471"/>
    </location>
</feature>
<evidence type="ECO:0000313" key="8">
    <source>
        <dbReference type="EMBL" id="KAF7292794.1"/>
    </source>
</evidence>
<evidence type="ECO:0000256" key="2">
    <source>
        <dbReference type="ARBA" id="ARBA00022553"/>
    </source>
</evidence>
<keyword evidence="5" id="KW-0378">Hydrolase</keyword>
<dbReference type="PANTHER" id="PTHR46896">
    <property type="entry name" value="SENTRIN-SPECIFIC PROTEASE"/>
    <property type="match status" value="1"/>
</dbReference>
<keyword evidence="4" id="KW-0833">Ubl conjugation pathway</keyword>
<evidence type="ECO:0000256" key="4">
    <source>
        <dbReference type="ARBA" id="ARBA00022786"/>
    </source>
</evidence>
<comment type="caution">
    <text evidence="8">The sequence shown here is derived from an EMBL/GenBank/DDBJ whole genome shotgun (WGS) entry which is preliminary data.</text>
</comment>
<dbReference type="GO" id="GO:0005737">
    <property type="term" value="C:cytoplasm"/>
    <property type="evidence" value="ECO:0007669"/>
    <property type="project" value="TreeGrafter"/>
</dbReference>
<dbReference type="OrthoDB" id="442460at2759"/>
<evidence type="ECO:0000256" key="6">
    <source>
        <dbReference type="SAM" id="MobiDB-lite"/>
    </source>
</evidence>
<evidence type="ECO:0000313" key="9">
    <source>
        <dbReference type="Proteomes" id="UP000636479"/>
    </source>
</evidence>
<dbReference type="EMBL" id="JACAZF010000011">
    <property type="protein sequence ID" value="KAF7292794.1"/>
    <property type="molecule type" value="Genomic_DNA"/>
</dbReference>
<accession>A0A8H6VYG8</accession>
<evidence type="ECO:0000256" key="5">
    <source>
        <dbReference type="ARBA" id="ARBA00022801"/>
    </source>
</evidence>
<dbReference type="GeneID" id="59350812"/>
<feature type="region of interest" description="Disordered" evidence="6">
    <location>
        <begin position="546"/>
        <end position="568"/>
    </location>
</feature>
<dbReference type="RefSeq" id="XP_037215222.1">
    <property type="nucleotide sequence ID" value="XM_037368296.1"/>
</dbReference>
<dbReference type="Gene3D" id="3.40.395.10">
    <property type="entry name" value="Adenoviral Proteinase, Chain A"/>
    <property type="match status" value="1"/>
</dbReference>
<reference evidence="8" key="1">
    <citation type="submission" date="2020-05" db="EMBL/GenBank/DDBJ databases">
        <title>Mycena genomes resolve the evolution of fungal bioluminescence.</title>
        <authorList>
            <person name="Tsai I.J."/>
        </authorList>
    </citation>
    <scope>NUCLEOTIDE SEQUENCE</scope>
    <source>
        <strain evidence="8">171206Taipei</strain>
    </source>
</reference>
<dbReference type="GO" id="GO:0005634">
    <property type="term" value="C:nucleus"/>
    <property type="evidence" value="ECO:0007669"/>
    <property type="project" value="TreeGrafter"/>
</dbReference>
<dbReference type="GO" id="GO:0006508">
    <property type="term" value="P:proteolysis"/>
    <property type="evidence" value="ECO:0007669"/>
    <property type="project" value="UniProtKB-KW"/>
</dbReference>
<keyword evidence="2" id="KW-0597">Phosphoprotein</keyword>
<dbReference type="GO" id="GO:0070139">
    <property type="term" value="F:SUMO-specific endopeptidase activity"/>
    <property type="evidence" value="ECO:0007669"/>
    <property type="project" value="TreeGrafter"/>
</dbReference>
<name>A0A8H6VYG8_9AGAR</name>
<dbReference type="SUPFAM" id="SSF54001">
    <property type="entry name" value="Cysteine proteinases"/>
    <property type="match status" value="1"/>
</dbReference>
<dbReference type="PANTHER" id="PTHR46896:SF3">
    <property type="entry name" value="FI06413P-RELATED"/>
    <property type="match status" value="1"/>
</dbReference>